<name>A0A835C172_9POAL</name>
<feature type="domain" description="Late embryogenesis abundant protein LEA-2 subgroup" evidence="7">
    <location>
        <begin position="233"/>
        <end position="322"/>
    </location>
</feature>
<evidence type="ECO:0000313" key="9">
    <source>
        <dbReference type="Proteomes" id="UP000636709"/>
    </source>
</evidence>
<dbReference type="InterPro" id="IPR004864">
    <property type="entry name" value="LEA_2"/>
</dbReference>
<feature type="region of interest" description="Disordered" evidence="5">
    <location>
        <begin position="42"/>
        <end position="137"/>
    </location>
</feature>
<feature type="compositionally biased region" description="Low complexity" evidence="5">
    <location>
        <begin position="79"/>
        <end position="96"/>
    </location>
</feature>
<feature type="compositionally biased region" description="Polar residues" evidence="5">
    <location>
        <begin position="66"/>
        <end position="78"/>
    </location>
</feature>
<gene>
    <name evidence="8" type="ORF">HU200_025131</name>
</gene>
<protein>
    <recommendedName>
        <fullName evidence="7">Late embryogenesis abundant protein LEA-2 subgroup domain-containing protein</fullName>
    </recommendedName>
</protein>
<comment type="subcellular location">
    <subcellularLocation>
        <location evidence="1">Membrane</location>
        <topology evidence="1">Single-pass membrane protein</topology>
    </subcellularLocation>
</comment>
<comment type="caution">
    <text evidence="8">The sequence shown here is derived from an EMBL/GenBank/DDBJ whole genome shotgun (WGS) entry which is preliminary data.</text>
</comment>
<feature type="transmembrane region" description="Helical" evidence="6">
    <location>
        <begin position="158"/>
        <end position="180"/>
    </location>
</feature>
<reference evidence="8" key="1">
    <citation type="submission" date="2020-07" db="EMBL/GenBank/DDBJ databases">
        <title>Genome sequence and genetic diversity analysis of an under-domesticated orphan crop, white fonio (Digitaria exilis).</title>
        <authorList>
            <person name="Bennetzen J.L."/>
            <person name="Chen S."/>
            <person name="Ma X."/>
            <person name="Wang X."/>
            <person name="Yssel A.E.J."/>
            <person name="Chaluvadi S.R."/>
            <person name="Johnson M."/>
            <person name="Gangashetty P."/>
            <person name="Hamidou F."/>
            <person name="Sanogo M.D."/>
            <person name="Zwaenepoel A."/>
            <person name="Wallace J."/>
            <person name="Van De Peer Y."/>
            <person name="Van Deynze A."/>
        </authorList>
    </citation>
    <scope>NUCLEOTIDE SEQUENCE</scope>
    <source>
        <tissue evidence="8">Leaves</tissue>
    </source>
</reference>
<dbReference type="PANTHER" id="PTHR31234:SF8">
    <property type="entry name" value="EXPRESSED PROTEIN"/>
    <property type="match status" value="1"/>
</dbReference>
<feature type="compositionally biased region" description="Pro residues" evidence="5">
    <location>
        <begin position="103"/>
        <end position="113"/>
    </location>
</feature>
<accession>A0A835C172</accession>
<dbReference type="PANTHER" id="PTHR31234">
    <property type="entry name" value="LATE EMBRYOGENESIS ABUNDANT (LEA) HYDROXYPROLINE-RICH GLYCOPROTEIN FAMILY"/>
    <property type="match status" value="1"/>
</dbReference>
<dbReference type="Proteomes" id="UP000636709">
    <property type="component" value="Unassembled WGS sequence"/>
</dbReference>
<keyword evidence="2 6" id="KW-0812">Transmembrane</keyword>
<evidence type="ECO:0000256" key="1">
    <source>
        <dbReference type="ARBA" id="ARBA00004167"/>
    </source>
</evidence>
<keyword evidence="3 6" id="KW-1133">Transmembrane helix</keyword>
<feature type="compositionally biased region" description="Low complexity" evidence="5">
    <location>
        <begin position="365"/>
        <end position="374"/>
    </location>
</feature>
<proteinExistence type="predicted"/>
<evidence type="ECO:0000313" key="8">
    <source>
        <dbReference type="EMBL" id="KAF8718825.1"/>
    </source>
</evidence>
<sequence length="381" mass="40935">MLKSEAGRRVLRYIILPSHVPKPNKTPFEGTRKTRAHRRLHTYAPTTPVTPTIHDPTYFPPLLASSGPQTPYSPRQTFPSPSARTSTAASRRCSSRLQKSKAIPPPRSHPPPGAAASTMTTRSNGDHHGNAGSWYPQRRPHYGYGGGSASFRGCCCCLFLLLTFLALLALAVALVVVLVVKPRKPQFDLNQVSVQYLLVAPPTSPAATPAGVPPATPGAAYLSLNITLLFTAVNPNKVGIRYGATALDVMYHGVPLGVAAVPGFEQPAHSTRLLQTRVIVDRFNVLQADAQDLVRDAAIRDSVELRIIGDVGAKILVLGFSSPKVQVGIDTPPTHPPLTLFVFAASVSVACAIAISPRSQSLKYKQPPLQSPEPEQLKQKL</sequence>
<organism evidence="8 9">
    <name type="scientific">Digitaria exilis</name>
    <dbReference type="NCBI Taxonomy" id="1010633"/>
    <lineage>
        <taxon>Eukaryota</taxon>
        <taxon>Viridiplantae</taxon>
        <taxon>Streptophyta</taxon>
        <taxon>Embryophyta</taxon>
        <taxon>Tracheophyta</taxon>
        <taxon>Spermatophyta</taxon>
        <taxon>Magnoliopsida</taxon>
        <taxon>Liliopsida</taxon>
        <taxon>Poales</taxon>
        <taxon>Poaceae</taxon>
        <taxon>PACMAD clade</taxon>
        <taxon>Panicoideae</taxon>
        <taxon>Panicodae</taxon>
        <taxon>Paniceae</taxon>
        <taxon>Anthephorinae</taxon>
        <taxon>Digitaria</taxon>
    </lineage>
</organism>
<dbReference type="OrthoDB" id="2016264at2759"/>
<evidence type="ECO:0000259" key="7">
    <source>
        <dbReference type="Pfam" id="PF03168"/>
    </source>
</evidence>
<feature type="region of interest" description="Disordered" evidence="5">
    <location>
        <begin position="362"/>
        <end position="381"/>
    </location>
</feature>
<evidence type="ECO:0000256" key="6">
    <source>
        <dbReference type="SAM" id="Phobius"/>
    </source>
</evidence>
<evidence type="ECO:0000256" key="4">
    <source>
        <dbReference type="ARBA" id="ARBA00023136"/>
    </source>
</evidence>
<dbReference type="AlphaFoldDB" id="A0A835C172"/>
<dbReference type="SUPFAM" id="SSF117070">
    <property type="entry name" value="LEA14-like"/>
    <property type="match status" value="1"/>
</dbReference>
<dbReference type="GO" id="GO:0098542">
    <property type="term" value="P:defense response to other organism"/>
    <property type="evidence" value="ECO:0007669"/>
    <property type="project" value="InterPro"/>
</dbReference>
<dbReference type="EMBL" id="JACEFO010001706">
    <property type="protein sequence ID" value="KAF8718825.1"/>
    <property type="molecule type" value="Genomic_DNA"/>
</dbReference>
<evidence type="ECO:0000256" key="5">
    <source>
        <dbReference type="SAM" id="MobiDB-lite"/>
    </source>
</evidence>
<keyword evidence="9" id="KW-1185">Reference proteome</keyword>
<dbReference type="InterPro" id="IPR044839">
    <property type="entry name" value="NDR1-like"/>
</dbReference>
<evidence type="ECO:0000256" key="2">
    <source>
        <dbReference type="ARBA" id="ARBA00022692"/>
    </source>
</evidence>
<evidence type="ECO:0000256" key="3">
    <source>
        <dbReference type="ARBA" id="ARBA00022989"/>
    </source>
</evidence>
<dbReference type="GO" id="GO:0005886">
    <property type="term" value="C:plasma membrane"/>
    <property type="evidence" value="ECO:0007669"/>
    <property type="project" value="TreeGrafter"/>
</dbReference>
<keyword evidence="4 6" id="KW-0472">Membrane</keyword>
<dbReference type="Pfam" id="PF03168">
    <property type="entry name" value="LEA_2"/>
    <property type="match status" value="1"/>
</dbReference>